<accession>A0A4R6EY73</accession>
<gene>
    <name evidence="3" type="ORF">EC847_101700</name>
</gene>
<dbReference type="InterPro" id="IPR020117">
    <property type="entry name" value="Uncharacterised_YncJ"/>
</dbReference>
<dbReference type="EMBL" id="SNVX01000001">
    <property type="protein sequence ID" value="TDN64765.1"/>
    <property type="molecule type" value="Genomic_DNA"/>
</dbReference>
<dbReference type="AlphaFoldDB" id="A0A4R6EY73"/>
<dbReference type="OrthoDB" id="6560430at2"/>
<evidence type="ECO:0000313" key="3">
    <source>
        <dbReference type="EMBL" id="TDN64765.1"/>
    </source>
</evidence>
<sequence>MFKKGLSVVLLLCALFSGQLMASGDGHEFYAVQNADHLLRHGADSDDIRARAREAADELRESHHSVKERKPEVLHV</sequence>
<evidence type="ECO:0000313" key="4">
    <source>
        <dbReference type="Proteomes" id="UP000295530"/>
    </source>
</evidence>
<evidence type="ECO:0000256" key="2">
    <source>
        <dbReference type="SAM" id="SignalP"/>
    </source>
</evidence>
<keyword evidence="2" id="KW-0732">Signal</keyword>
<name>A0A4R6EY73_SCAGO</name>
<organism evidence="3 4">
    <name type="scientific">Scandinavium goeteborgense</name>
    <dbReference type="NCBI Taxonomy" id="1851514"/>
    <lineage>
        <taxon>Bacteria</taxon>
        <taxon>Pseudomonadati</taxon>
        <taxon>Pseudomonadota</taxon>
        <taxon>Gammaproteobacteria</taxon>
        <taxon>Enterobacterales</taxon>
        <taxon>Enterobacteriaceae</taxon>
        <taxon>Scandinavium</taxon>
    </lineage>
</organism>
<protein>
    <submittedName>
        <fullName evidence="3">Uncharacterized protein DUF2554</fullName>
    </submittedName>
</protein>
<proteinExistence type="predicted"/>
<dbReference type="Proteomes" id="UP000295530">
    <property type="component" value="Unassembled WGS sequence"/>
</dbReference>
<keyword evidence="4" id="KW-1185">Reference proteome</keyword>
<feature type="region of interest" description="Disordered" evidence="1">
    <location>
        <begin position="53"/>
        <end position="76"/>
    </location>
</feature>
<reference evidence="3 4" key="1">
    <citation type="submission" date="2019-03" db="EMBL/GenBank/DDBJ databases">
        <title>Genomic analyses of the natural microbiome of Caenorhabditis elegans.</title>
        <authorList>
            <person name="Samuel B."/>
        </authorList>
    </citation>
    <scope>NUCLEOTIDE SEQUENCE [LARGE SCALE GENOMIC DNA]</scope>
    <source>
        <strain evidence="3 4">BIGb0156</strain>
    </source>
</reference>
<dbReference type="Pfam" id="PF10829">
    <property type="entry name" value="DUF2554"/>
    <property type="match status" value="1"/>
</dbReference>
<dbReference type="RefSeq" id="WP_133460194.1">
    <property type="nucleotide sequence ID" value="NZ_SNVX01000001.1"/>
</dbReference>
<feature type="signal peptide" evidence="2">
    <location>
        <begin position="1"/>
        <end position="22"/>
    </location>
</feature>
<feature type="chain" id="PRO_5020396289" evidence="2">
    <location>
        <begin position="23"/>
        <end position="76"/>
    </location>
</feature>
<evidence type="ECO:0000256" key="1">
    <source>
        <dbReference type="SAM" id="MobiDB-lite"/>
    </source>
</evidence>
<comment type="caution">
    <text evidence="3">The sequence shown here is derived from an EMBL/GenBank/DDBJ whole genome shotgun (WGS) entry which is preliminary data.</text>
</comment>